<evidence type="ECO:0000256" key="5">
    <source>
        <dbReference type="ARBA" id="ARBA00023295"/>
    </source>
</evidence>
<keyword evidence="4" id="KW-0456">Lyase</keyword>
<proteinExistence type="inferred from homology"/>
<evidence type="ECO:0000256" key="6">
    <source>
        <dbReference type="SAM" id="MobiDB-lite"/>
    </source>
</evidence>
<dbReference type="AlphaFoldDB" id="A0A5C3NIE9"/>
<keyword evidence="2" id="KW-0378">Hydrolase</keyword>
<keyword evidence="9" id="KW-1185">Reference proteome</keyword>
<dbReference type="Proteomes" id="UP000305948">
    <property type="component" value="Unassembled WGS sequence"/>
</dbReference>
<accession>A0A5C3NIE9</accession>
<dbReference type="PANTHER" id="PTHR42909:SF1">
    <property type="entry name" value="CARBOHYDRATE KINASE PFKB DOMAIN-CONTAINING PROTEIN"/>
    <property type="match status" value="1"/>
</dbReference>
<evidence type="ECO:0000259" key="7">
    <source>
        <dbReference type="Pfam" id="PF00294"/>
    </source>
</evidence>
<dbReference type="GO" id="GO:0004730">
    <property type="term" value="F:pseudouridylate synthase activity"/>
    <property type="evidence" value="ECO:0007669"/>
    <property type="project" value="InterPro"/>
</dbReference>
<dbReference type="SUPFAM" id="SSF53613">
    <property type="entry name" value="Ribokinase-like"/>
    <property type="match status" value="1"/>
</dbReference>
<dbReference type="Pfam" id="PF04227">
    <property type="entry name" value="Indigoidine_A"/>
    <property type="match status" value="1"/>
</dbReference>
<dbReference type="InterPro" id="IPR007342">
    <property type="entry name" value="PsuG"/>
</dbReference>
<feature type="domain" description="Carbohydrate kinase PfkB" evidence="7">
    <location>
        <begin position="717"/>
        <end position="785"/>
    </location>
</feature>
<evidence type="ECO:0000313" key="9">
    <source>
        <dbReference type="Proteomes" id="UP000305948"/>
    </source>
</evidence>
<dbReference type="GO" id="GO:0046872">
    <property type="term" value="F:metal ion binding"/>
    <property type="evidence" value="ECO:0007669"/>
    <property type="project" value="UniProtKB-KW"/>
</dbReference>
<keyword evidence="3" id="KW-0464">Manganese</keyword>
<protein>
    <submittedName>
        <fullName evidence="8">Indigoidine synthase A-like protein</fullName>
    </submittedName>
</protein>
<reference evidence="8 9" key="1">
    <citation type="journal article" date="2019" name="Nat. Ecol. Evol.">
        <title>Megaphylogeny resolves global patterns of mushroom evolution.</title>
        <authorList>
            <person name="Varga T."/>
            <person name="Krizsan K."/>
            <person name="Foldi C."/>
            <person name="Dima B."/>
            <person name="Sanchez-Garcia M."/>
            <person name="Sanchez-Ramirez S."/>
            <person name="Szollosi G.J."/>
            <person name="Szarkandi J.G."/>
            <person name="Papp V."/>
            <person name="Albert L."/>
            <person name="Andreopoulos W."/>
            <person name="Angelini C."/>
            <person name="Antonin V."/>
            <person name="Barry K.W."/>
            <person name="Bougher N.L."/>
            <person name="Buchanan P."/>
            <person name="Buyck B."/>
            <person name="Bense V."/>
            <person name="Catcheside P."/>
            <person name="Chovatia M."/>
            <person name="Cooper J."/>
            <person name="Damon W."/>
            <person name="Desjardin D."/>
            <person name="Finy P."/>
            <person name="Geml J."/>
            <person name="Haridas S."/>
            <person name="Hughes K."/>
            <person name="Justo A."/>
            <person name="Karasinski D."/>
            <person name="Kautmanova I."/>
            <person name="Kiss B."/>
            <person name="Kocsube S."/>
            <person name="Kotiranta H."/>
            <person name="LaButti K.M."/>
            <person name="Lechner B.E."/>
            <person name="Liimatainen K."/>
            <person name="Lipzen A."/>
            <person name="Lukacs Z."/>
            <person name="Mihaltcheva S."/>
            <person name="Morgado L.N."/>
            <person name="Niskanen T."/>
            <person name="Noordeloos M.E."/>
            <person name="Ohm R.A."/>
            <person name="Ortiz-Santana B."/>
            <person name="Ovrebo C."/>
            <person name="Racz N."/>
            <person name="Riley R."/>
            <person name="Savchenko A."/>
            <person name="Shiryaev A."/>
            <person name="Soop K."/>
            <person name="Spirin V."/>
            <person name="Szebenyi C."/>
            <person name="Tomsovsky M."/>
            <person name="Tulloss R.E."/>
            <person name="Uehling J."/>
            <person name="Grigoriev I.V."/>
            <person name="Vagvolgyi C."/>
            <person name="Papp T."/>
            <person name="Martin F.M."/>
            <person name="Miettinen O."/>
            <person name="Hibbett D.S."/>
            <person name="Nagy L.G."/>
        </authorList>
    </citation>
    <scope>NUCLEOTIDE SEQUENCE [LARGE SCALE GENOMIC DNA]</scope>
    <source>
        <strain evidence="8 9">OMC1185</strain>
    </source>
</reference>
<dbReference type="SUPFAM" id="SSF110581">
    <property type="entry name" value="Indigoidine synthase A-like"/>
    <property type="match status" value="1"/>
</dbReference>
<gene>
    <name evidence="8" type="ORF">OE88DRAFT_1715832</name>
</gene>
<dbReference type="PANTHER" id="PTHR42909">
    <property type="entry name" value="ZGC:136858"/>
    <property type="match status" value="1"/>
</dbReference>
<feature type="domain" description="Carbohydrate kinase PfkB" evidence="7">
    <location>
        <begin position="391"/>
        <end position="566"/>
    </location>
</feature>
<dbReference type="GO" id="GO:0005737">
    <property type="term" value="C:cytoplasm"/>
    <property type="evidence" value="ECO:0007669"/>
    <property type="project" value="TreeGrafter"/>
</dbReference>
<keyword evidence="1" id="KW-0479">Metal-binding</keyword>
<dbReference type="Gene3D" id="3.40.1790.10">
    <property type="entry name" value="Indigoidine synthase domain"/>
    <property type="match status" value="1"/>
</dbReference>
<dbReference type="InterPro" id="IPR011611">
    <property type="entry name" value="PfkB_dom"/>
</dbReference>
<evidence type="ECO:0000256" key="4">
    <source>
        <dbReference type="ARBA" id="ARBA00023239"/>
    </source>
</evidence>
<dbReference type="STRING" id="5364.A0A5C3NIE9"/>
<feature type="region of interest" description="Disordered" evidence="6">
    <location>
        <begin position="336"/>
        <end position="363"/>
    </location>
</feature>
<evidence type="ECO:0000256" key="2">
    <source>
        <dbReference type="ARBA" id="ARBA00022801"/>
    </source>
</evidence>
<evidence type="ECO:0000256" key="1">
    <source>
        <dbReference type="ARBA" id="ARBA00022723"/>
    </source>
</evidence>
<name>A0A5C3NIE9_9AGAM</name>
<dbReference type="Pfam" id="PF00294">
    <property type="entry name" value="PfkB"/>
    <property type="match status" value="2"/>
</dbReference>
<dbReference type="EMBL" id="ML213503">
    <property type="protein sequence ID" value="TFK57060.1"/>
    <property type="molecule type" value="Genomic_DNA"/>
</dbReference>
<dbReference type="OrthoDB" id="198885at2759"/>
<dbReference type="InterPro" id="IPR022830">
    <property type="entry name" value="Indigdn_synthA-like"/>
</dbReference>
<evidence type="ECO:0000256" key="3">
    <source>
        <dbReference type="ARBA" id="ARBA00023211"/>
    </source>
</evidence>
<dbReference type="GO" id="GO:0016798">
    <property type="term" value="F:hydrolase activity, acting on glycosyl bonds"/>
    <property type="evidence" value="ECO:0007669"/>
    <property type="project" value="UniProtKB-KW"/>
</dbReference>
<organism evidence="8 9">
    <name type="scientific">Heliocybe sulcata</name>
    <dbReference type="NCBI Taxonomy" id="5364"/>
    <lineage>
        <taxon>Eukaryota</taxon>
        <taxon>Fungi</taxon>
        <taxon>Dikarya</taxon>
        <taxon>Basidiomycota</taxon>
        <taxon>Agaricomycotina</taxon>
        <taxon>Agaricomycetes</taxon>
        <taxon>Gloeophyllales</taxon>
        <taxon>Gloeophyllaceae</taxon>
        <taxon>Heliocybe</taxon>
    </lineage>
</organism>
<dbReference type="InterPro" id="IPR029056">
    <property type="entry name" value="Ribokinase-like"/>
</dbReference>
<dbReference type="HAMAP" id="MF_01876">
    <property type="entry name" value="PsiMP_glycosidase"/>
    <property type="match status" value="1"/>
</dbReference>
<sequence>MLLRARRLLPLPRLHRPLSQHAPRFPPFVDIAREVQDALHAGAPVVALESTIITHGMPYPTNLSTALSVEGIVRAHGAIPATIGIIEGRVKVGMEKQLLERLVQASQDGKVVKVSRRDVGPVIALGKDGGTTCSATLIFAALAGIKVFATGGLGGVHRGGESSLDISADLHELARCPVGLVSAGVKSILDIGRTLEYLETLGVPVLTYGDTDDFPAFYSPTSGFKSSYSVNDPTSAARILHTQSLLSMPTGALFAAPIPAAYHAASSKIQAAVEQAVRESEENGMSTRGKEVTPWLLGRVGELTGGGSLESNVALIENTAKIGAQIAVAHSGLVKEQRDGPGTSTFRLPVPAQPKASSSVSTTSLPLLGSSSVVNSTAPAPPHTTPTAADLVVLGAAAIDITAHPLPTADTGADLQAHSTSPGRVSLSLGGVARNVAEAAYRLLPSTSVSPVTLVSPVGQDAFGRLLFDELQRIGMRTDGLVHDADPQQRTAVCNMVMDARGGLVGGVADMGVVERLEGKRAVQALATLRPKVVALDANLKSEAIKEVVKWCREHRVKTFFEPTSVTKSTAILPAIASSLSSSTVQESPVTFASPNLLELKHLYQTARSDAYDLTSHPSWWHTIDAFSLGSEFRTDLEHLARREQALGFLVDGGVFQMAVNLLPFFQHLIIKCGELGVIVVMRTNAAASPIWASERSNIHTRSIVAHGGTSVREIVVLKHFPATSVDPAAIVNVTGAGDSLVGSILASLVRSPSAFEDTRTMDEAIDLAQRSAVMTLQSANAVSPLISGLV</sequence>
<keyword evidence="5" id="KW-0326">Glycosidase</keyword>
<dbReference type="Gene3D" id="3.40.1190.20">
    <property type="match status" value="1"/>
</dbReference>
<evidence type="ECO:0000313" key="8">
    <source>
        <dbReference type="EMBL" id="TFK57060.1"/>
    </source>
</evidence>